<dbReference type="Gene3D" id="3.40.50.620">
    <property type="entry name" value="HUPs"/>
    <property type="match status" value="1"/>
</dbReference>
<dbReference type="Pfam" id="PF01467">
    <property type="entry name" value="CTP_transf_like"/>
    <property type="match status" value="1"/>
</dbReference>
<dbReference type="EMBL" id="LR796284">
    <property type="protein sequence ID" value="CAB4134418.1"/>
    <property type="molecule type" value="Genomic_DNA"/>
</dbReference>
<protein>
    <submittedName>
        <fullName evidence="4">TagD Cytidylyltransferase</fullName>
    </submittedName>
</protein>
<dbReference type="PANTHER" id="PTHR43793">
    <property type="entry name" value="FAD SYNTHASE"/>
    <property type="match status" value="1"/>
</dbReference>
<evidence type="ECO:0000259" key="3">
    <source>
        <dbReference type="Pfam" id="PF01467"/>
    </source>
</evidence>
<name>A0A6J5LIH3_9CAUD</name>
<reference evidence="4" key="1">
    <citation type="submission" date="2020-04" db="EMBL/GenBank/DDBJ databases">
        <authorList>
            <person name="Chiriac C."/>
            <person name="Salcher M."/>
            <person name="Ghai R."/>
            <person name="Kavagutti S V."/>
        </authorList>
    </citation>
    <scope>NUCLEOTIDE SEQUENCE</scope>
</reference>
<dbReference type="GO" id="GO:0016779">
    <property type="term" value="F:nucleotidyltransferase activity"/>
    <property type="evidence" value="ECO:0007669"/>
    <property type="project" value="UniProtKB-KW"/>
</dbReference>
<evidence type="ECO:0000256" key="1">
    <source>
        <dbReference type="ARBA" id="ARBA00022679"/>
    </source>
</evidence>
<proteinExistence type="predicted"/>
<evidence type="ECO:0000256" key="2">
    <source>
        <dbReference type="ARBA" id="ARBA00022695"/>
    </source>
</evidence>
<gene>
    <name evidence="4" type="ORF">UFOVP273_56</name>
</gene>
<dbReference type="InterPro" id="IPR004821">
    <property type="entry name" value="Cyt_trans-like"/>
</dbReference>
<dbReference type="PANTHER" id="PTHR43793:SF2">
    <property type="entry name" value="BIFUNCTIONAL PROTEIN HLDE"/>
    <property type="match status" value="1"/>
</dbReference>
<organism evidence="4">
    <name type="scientific">uncultured Caudovirales phage</name>
    <dbReference type="NCBI Taxonomy" id="2100421"/>
    <lineage>
        <taxon>Viruses</taxon>
        <taxon>Duplodnaviria</taxon>
        <taxon>Heunggongvirae</taxon>
        <taxon>Uroviricota</taxon>
        <taxon>Caudoviricetes</taxon>
        <taxon>Peduoviridae</taxon>
        <taxon>Maltschvirus</taxon>
        <taxon>Maltschvirus maltsch</taxon>
    </lineage>
</organism>
<dbReference type="InterPro" id="IPR050385">
    <property type="entry name" value="Archaeal_FAD_synthase"/>
</dbReference>
<keyword evidence="2 4" id="KW-0548">Nucleotidyltransferase</keyword>
<dbReference type="InterPro" id="IPR014729">
    <property type="entry name" value="Rossmann-like_a/b/a_fold"/>
</dbReference>
<evidence type="ECO:0000313" key="4">
    <source>
        <dbReference type="EMBL" id="CAB4134418.1"/>
    </source>
</evidence>
<keyword evidence="1 4" id="KW-0808">Transferase</keyword>
<feature type="domain" description="Cytidyltransferase-like" evidence="3">
    <location>
        <begin position="7"/>
        <end position="100"/>
    </location>
</feature>
<sequence>MEQNIFVNGTFDVLHTGHLNLLEHAKRLGGILHVAIDSDERVKNLKGANRPINSQVDRKRMLEALRVVDKVYIFNTADELLDIIRVLKPEYMVKGTDYLGKSIIGRHYCNRIEFVELNGKSTTSISNWGLMH</sequence>
<dbReference type="SUPFAM" id="SSF52374">
    <property type="entry name" value="Nucleotidylyl transferase"/>
    <property type="match status" value="1"/>
</dbReference>
<accession>A0A6J5LIH3</accession>
<dbReference type="NCBIfam" id="TIGR00125">
    <property type="entry name" value="cyt_tran_rel"/>
    <property type="match status" value="1"/>
</dbReference>